<dbReference type="PROSITE" id="PS50005">
    <property type="entry name" value="TPR"/>
    <property type="match status" value="3"/>
</dbReference>
<keyword evidence="1" id="KW-0677">Repeat</keyword>
<feature type="non-terminal residue" evidence="5">
    <location>
        <position position="677"/>
    </location>
</feature>
<name>A0ABS2YG08_POLSP</name>
<protein>
    <submittedName>
        <fullName evidence="5">IFT1B protein</fullName>
    </submittedName>
</protein>
<dbReference type="SMART" id="SM00028">
    <property type="entry name" value="TPR"/>
    <property type="match status" value="10"/>
</dbReference>
<dbReference type="Pfam" id="PF13424">
    <property type="entry name" value="TPR_12"/>
    <property type="match status" value="2"/>
</dbReference>
<evidence type="ECO:0000313" key="6">
    <source>
        <dbReference type="Proteomes" id="UP001166093"/>
    </source>
</evidence>
<feature type="repeat" description="TPR" evidence="4">
    <location>
        <begin position="213"/>
        <end position="246"/>
    </location>
</feature>
<comment type="caution">
    <text evidence="5">The sequence shown here is derived from an EMBL/GenBank/DDBJ whole genome shotgun (WGS) entry which is preliminary data.</text>
</comment>
<dbReference type="InterPro" id="IPR011990">
    <property type="entry name" value="TPR-like_helical_dom_sf"/>
</dbReference>
<comment type="similarity">
    <text evidence="3">Belongs to the IFIT family.</text>
</comment>
<feature type="non-terminal residue" evidence="5">
    <location>
        <position position="1"/>
    </location>
</feature>
<evidence type="ECO:0000256" key="3">
    <source>
        <dbReference type="ARBA" id="ARBA00038336"/>
    </source>
</evidence>
<sequence>SENTLHDKLLQLECHFTWDLKKEEIKINDLEITIPENIQFSVEKYKGKLYNYLAYVKHLKGFNEEALKYLEQAEEITKKDHEDEFEKLVIVTYGNFAWVHYHMGELTKAQSYLEKLEDICKTFPTASRYSVLLPIVYAEKGWSFLKVCDEKHYKIAKECFERALEEEPDEKEWNADYAIVLYRLETFGPSVCAEDSIALKQLKHALELDPENPVLMVHLGIKLQLYEQNEEALKLVNQALKLSPQSPSVAVHAARFFRNHGCPDKSLECDRLGGGREKYVVLERLKNYIPQNATGGSQEEVHLALIMNECHLPAISSSENTLHDKLLQLECHFTWDLKKEEIKINDLEITIPENIQFSVEKYKGKLYNYLAYVKHLKGFNEEALKYLEQAEEITKKDHEDEFEKLVIVTYGNFAWVHYHMGELTKAQSYLEKLEDICKTFPTASRYSVLLPIVYAEKGWSFLKVCDEKHYKIAKECFERALEEEPDEKEWNADYAIVLYRLEQFGPSVCAEDSIALKQLKHALELDPENPVLMVHLGIKLQLYEQNEEALKLVNQALKLSPQSPSVAGHAASFFRNHGCPDKSLEVLKEALQAAPDSHPLHYQLGLTYRSKIGKFQGQWNQDPTEFEQFVKLTHELRNELPQAIDYYEKALQHDPDNERYMGAIFDLCDSLQYKGTV</sequence>
<evidence type="ECO:0000313" key="5">
    <source>
        <dbReference type="EMBL" id="MBN3285582.1"/>
    </source>
</evidence>
<dbReference type="EMBL" id="JAAWVQ010149766">
    <property type="protein sequence ID" value="MBN3285582.1"/>
    <property type="molecule type" value="Genomic_DNA"/>
</dbReference>
<evidence type="ECO:0000256" key="2">
    <source>
        <dbReference type="ARBA" id="ARBA00022803"/>
    </source>
</evidence>
<evidence type="ECO:0000256" key="4">
    <source>
        <dbReference type="PROSITE-ProRule" id="PRU00339"/>
    </source>
</evidence>
<keyword evidence="6" id="KW-1185">Reference proteome</keyword>
<keyword evidence="2 4" id="KW-0802">TPR repeat</keyword>
<reference evidence="5" key="1">
    <citation type="journal article" date="2021" name="Cell">
        <title>Tracing the genetic footprints of vertebrate landing in non-teleost ray-finned fishes.</title>
        <authorList>
            <person name="Bi X."/>
            <person name="Wang K."/>
            <person name="Yang L."/>
            <person name="Pan H."/>
            <person name="Jiang H."/>
            <person name="Wei Q."/>
            <person name="Fang M."/>
            <person name="Yu H."/>
            <person name="Zhu C."/>
            <person name="Cai Y."/>
            <person name="He Y."/>
            <person name="Gan X."/>
            <person name="Zeng H."/>
            <person name="Yu D."/>
            <person name="Zhu Y."/>
            <person name="Jiang H."/>
            <person name="Qiu Q."/>
            <person name="Yang H."/>
            <person name="Zhang Y.E."/>
            <person name="Wang W."/>
            <person name="Zhu M."/>
            <person name="He S."/>
            <person name="Zhang G."/>
        </authorList>
    </citation>
    <scope>NUCLEOTIDE SEQUENCE</scope>
    <source>
        <strain evidence="5">Pddl_001</strain>
    </source>
</reference>
<dbReference type="Gene3D" id="1.25.40.10">
    <property type="entry name" value="Tetratricopeptide repeat domain"/>
    <property type="match status" value="6"/>
</dbReference>
<organism evidence="5 6">
    <name type="scientific">Polyodon spathula</name>
    <name type="common">North American paddlefish</name>
    <name type="synonym">Squalus spathula</name>
    <dbReference type="NCBI Taxonomy" id="7913"/>
    <lineage>
        <taxon>Eukaryota</taxon>
        <taxon>Metazoa</taxon>
        <taxon>Chordata</taxon>
        <taxon>Craniata</taxon>
        <taxon>Vertebrata</taxon>
        <taxon>Euteleostomi</taxon>
        <taxon>Actinopterygii</taxon>
        <taxon>Chondrostei</taxon>
        <taxon>Acipenseriformes</taxon>
        <taxon>Polyodontidae</taxon>
        <taxon>Polyodon</taxon>
    </lineage>
</organism>
<accession>A0ABS2YG08</accession>
<gene>
    <name evidence="5" type="primary">Ifit1b_0</name>
    <name evidence="5" type="ORF">GTO93_0005402</name>
</gene>
<feature type="repeat" description="TPR" evidence="4">
    <location>
        <begin position="624"/>
        <end position="657"/>
    </location>
</feature>
<evidence type="ECO:0000256" key="1">
    <source>
        <dbReference type="ARBA" id="ARBA00022737"/>
    </source>
</evidence>
<dbReference type="SUPFAM" id="SSF48452">
    <property type="entry name" value="TPR-like"/>
    <property type="match status" value="3"/>
</dbReference>
<dbReference type="Proteomes" id="UP001166093">
    <property type="component" value="Unassembled WGS sequence"/>
</dbReference>
<dbReference type="PANTHER" id="PTHR10271">
    <property type="entry name" value="INTERFERON-INDUCED PROTEIN WITH TETRATRICOPEPTIDE REPEATS"/>
    <property type="match status" value="1"/>
</dbReference>
<dbReference type="InterPro" id="IPR019734">
    <property type="entry name" value="TPR_rpt"/>
</dbReference>
<proteinExistence type="inferred from homology"/>
<feature type="repeat" description="TPR" evidence="4">
    <location>
        <begin position="530"/>
        <end position="563"/>
    </location>
</feature>
<dbReference type="PANTHER" id="PTHR10271:SF0">
    <property type="entry name" value="INTERFERON-INDUCED PROTEIN WITH TETRATRICOPEPTIDE REPEATS 5"/>
    <property type="match status" value="1"/>
</dbReference>